<dbReference type="InterPro" id="IPR015795">
    <property type="entry name" value="Pyrv_Knase_C"/>
</dbReference>
<dbReference type="AlphaFoldDB" id="A0A485M653"/>
<dbReference type="GO" id="GO:0016301">
    <property type="term" value="F:kinase activity"/>
    <property type="evidence" value="ECO:0007669"/>
    <property type="project" value="UniProtKB-KW"/>
</dbReference>
<protein>
    <submittedName>
        <fullName evidence="2">Pyruvate kinase, alpha/beta domain</fullName>
    </submittedName>
</protein>
<keyword evidence="2" id="KW-0670">Pyruvate</keyword>
<name>A0A485M653_9ZZZZ</name>
<proteinExistence type="predicted"/>
<evidence type="ECO:0000313" key="2">
    <source>
        <dbReference type="EMBL" id="VFU17047.1"/>
    </source>
</evidence>
<dbReference type="SUPFAM" id="SSF52935">
    <property type="entry name" value="PK C-terminal domain-like"/>
    <property type="match status" value="1"/>
</dbReference>
<organism evidence="2">
    <name type="scientific">anaerobic digester metagenome</name>
    <dbReference type="NCBI Taxonomy" id="1263854"/>
    <lineage>
        <taxon>unclassified sequences</taxon>
        <taxon>metagenomes</taxon>
        <taxon>ecological metagenomes</taxon>
    </lineage>
</organism>
<accession>A0A485M653</accession>
<dbReference type="Gene3D" id="3.40.1380.20">
    <property type="entry name" value="Pyruvate kinase, C-terminal domain"/>
    <property type="match status" value="1"/>
</dbReference>
<keyword evidence="2" id="KW-0418">Kinase</keyword>
<dbReference type="EMBL" id="CAADRM010000126">
    <property type="protein sequence ID" value="VFU17047.1"/>
    <property type="molecule type" value="Genomic_DNA"/>
</dbReference>
<dbReference type="Pfam" id="PF02887">
    <property type="entry name" value="PK_C"/>
    <property type="match status" value="1"/>
</dbReference>
<dbReference type="InterPro" id="IPR036918">
    <property type="entry name" value="Pyrv_Knase_C_sf"/>
</dbReference>
<feature type="domain" description="Pyruvate kinase C-terminal" evidence="1">
    <location>
        <begin position="21"/>
        <end position="163"/>
    </location>
</feature>
<reference evidence="2" key="1">
    <citation type="submission" date="2019-03" db="EMBL/GenBank/DDBJ databases">
        <authorList>
            <person name="Hao L."/>
        </authorList>
    </citation>
    <scope>NUCLEOTIDE SEQUENCE</scope>
</reference>
<keyword evidence="2" id="KW-0808">Transferase</keyword>
<evidence type="ECO:0000259" key="1">
    <source>
        <dbReference type="Pfam" id="PF02887"/>
    </source>
</evidence>
<gene>
    <name evidence="2" type="ORF">SCFA_600005</name>
</gene>
<sequence>MKMIETMLFERPGNQNTSHCIEMVVKQVKEHGRKHVVVASTSGKTAMAFYKALAGAGANLVVVTHSVGFKEPGLDEFDPQVRKQLRKAKVPIHTGTILTHSLEKSLMDNFRGIYPGYLIANTLRCFGEGTKVALEIVMEACDAGLVPEDQEVLGVGGTYRGSDTVLLVRSKPSKRFLEMDVLEVLARPRGRGN</sequence>